<organism evidence="3 5">
    <name type="scientific">Streptomyces gougerotii</name>
    <dbReference type="NCBI Taxonomy" id="53448"/>
    <lineage>
        <taxon>Bacteria</taxon>
        <taxon>Bacillati</taxon>
        <taxon>Actinomycetota</taxon>
        <taxon>Actinomycetes</taxon>
        <taxon>Kitasatosporales</taxon>
        <taxon>Streptomycetaceae</taxon>
        <taxon>Streptomyces</taxon>
        <taxon>Streptomyces diastaticus group</taxon>
    </lineage>
</organism>
<dbReference type="EMBL" id="BMSC01000025">
    <property type="protein sequence ID" value="GGU91286.1"/>
    <property type="molecule type" value="Genomic_DNA"/>
</dbReference>
<proteinExistence type="predicted"/>
<gene>
    <name evidence="3" type="ORF">GCM10010227_53130</name>
    <name evidence="2" type="ORF">Sgou_31920</name>
</gene>
<keyword evidence="4" id="KW-1185">Reference proteome</keyword>
<feature type="compositionally biased region" description="Basic and acidic residues" evidence="1">
    <location>
        <begin position="1"/>
        <end position="21"/>
    </location>
</feature>
<dbReference type="Proteomes" id="UP000660975">
    <property type="component" value="Unassembled WGS sequence"/>
</dbReference>
<accession>A0A8H9HUV5</accession>
<comment type="caution">
    <text evidence="3">The sequence shown here is derived from an EMBL/GenBank/DDBJ whole genome shotgun (WGS) entry which is preliminary data.</text>
</comment>
<protein>
    <submittedName>
        <fullName evidence="3">Uncharacterized protein</fullName>
    </submittedName>
</protein>
<evidence type="ECO:0000313" key="2">
    <source>
        <dbReference type="EMBL" id="GFH78522.1"/>
    </source>
</evidence>
<evidence type="ECO:0000256" key="1">
    <source>
        <dbReference type="SAM" id="MobiDB-lite"/>
    </source>
</evidence>
<feature type="region of interest" description="Disordered" evidence="1">
    <location>
        <begin position="75"/>
        <end position="104"/>
    </location>
</feature>
<sequence>MEEREAATKAKKAREPEERRTQRGSASMVPRYRLMKISCPVSHAKPGPTRRGWTSSTATSVALAVAVAVANSRLRSPRTTSWCRTVRRPPSAPTSPSGAVRLRC</sequence>
<dbReference type="AlphaFoldDB" id="A0A8H9HUV5"/>
<reference evidence="3" key="3">
    <citation type="submission" date="2020-09" db="EMBL/GenBank/DDBJ databases">
        <authorList>
            <person name="Sun Q."/>
            <person name="Ohkuma M."/>
        </authorList>
    </citation>
    <scope>NUCLEOTIDE SEQUENCE</scope>
    <source>
        <strain evidence="3">JCM 4136</strain>
    </source>
</reference>
<feature type="region of interest" description="Disordered" evidence="1">
    <location>
        <begin position="1"/>
        <end position="32"/>
    </location>
</feature>
<dbReference type="EMBL" id="BLLO01000018">
    <property type="protein sequence ID" value="GFH78522.1"/>
    <property type="molecule type" value="Genomic_DNA"/>
</dbReference>
<reference evidence="2 4" key="2">
    <citation type="submission" date="2020-02" db="EMBL/GenBank/DDBJ databases">
        <title>Whole genome shotgun sequence of Streptomyces gougerotii NBRC 13043.</title>
        <authorList>
            <person name="Ichikawa N."/>
            <person name="Komaki H."/>
            <person name="Tamura T."/>
        </authorList>
    </citation>
    <scope>NUCLEOTIDE SEQUENCE [LARGE SCALE GENOMIC DNA]</scope>
    <source>
        <strain evidence="2 4">NBRC 13043</strain>
    </source>
</reference>
<name>A0A8H9HUV5_9ACTN</name>
<reference evidence="3" key="1">
    <citation type="journal article" date="2014" name="Int. J. Syst. Evol. Microbiol.">
        <title>Complete genome sequence of Corynebacterium casei LMG S-19264T (=DSM 44701T), isolated from a smear-ripened cheese.</title>
        <authorList>
            <consortium name="US DOE Joint Genome Institute (JGI-PGF)"/>
            <person name="Walter F."/>
            <person name="Albersmeier A."/>
            <person name="Kalinowski J."/>
            <person name="Ruckert C."/>
        </authorList>
    </citation>
    <scope>NUCLEOTIDE SEQUENCE</scope>
    <source>
        <strain evidence="3">JCM 4136</strain>
    </source>
</reference>
<evidence type="ECO:0000313" key="3">
    <source>
        <dbReference type="EMBL" id="GGU91286.1"/>
    </source>
</evidence>
<evidence type="ECO:0000313" key="4">
    <source>
        <dbReference type="Proteomes" id="UP000480804"/>
    </source>
</evidence>
<dbReference type="Proteomes" id="UP000480804">
    <property type="component" value="Unassembled WGS sequence"/>
</dbReference>
<evidence type="ECO:0000313" key="5">
    <source>
        <dbReference type="Proteomes" id="UP000660975"/>
    </source>
</evidence>